<name>A0A7K3S7K8_9ACTN</name>
<comment type="caution">
    <text evidence="1">The sequence shown here is derived from an EMBL/GenBank/DDBJ whole genome shotgun (WGS) entry which is preliminary data.</text>
</comment>
<accession>A0A7K3S7K8</accession>
<gene>
    <name evidence="1" type="ORF">G3I50_35420</name>
</gene>
<organism evidence="1 2">
    <name type="scientific">Streptomyces parvus</name>
    <dbReference type="NCBI Taxonomy" id="66428"/>
    <lineage>
        <taxon>Bacteria</taxon>
        <taxon>Bacillati</taxon>
        <taxon>Actinomycetota</taxon>
        <taxon>Actinomycetes</taxon>
        <taxon>Kitasatosporales</taxon>
        <taxon>Streptomycetaceae</taxon>
        <taxon>Streptomyces</taxon>
    </lineage>
</organism>
<dbReference type="EMBL" id="JAAGMP010001584">
    <property type="protein sequence ID" value="NEC23504.1"/>
    <property type="molecule type" value="Genomic_DNA"/>
</dbReference>
<protein>
    <submittedName>
        <fullName evidence="1">DUF2267 domain-containing protein</fullName>
    </submittedName>
</protein>
<feature type="non-terminal residue" evidence="1">
    <location>
        <position position="1"/>
    </location>
</feature>
<sequence length="56" mass="5681">AERTGGTPATARWDAGVVLSRIAALVGDDLVAEVVSCLPPGYALLFGRAELLAQAA</sequence>
<evidence type="ECO:0000313" key="2">
    <source>
        <dbReference type="Proteomes" id="UP000469670"/>
    </source>
</evidence>
<evidence type="ECO:0000313" key="1">
    <source>
        <dbReference type="EMBL" id="NEC23504.1"/>
    </source>
</evidence>
<reference evidence="1 2" key="1">
    <citation type="submission" date="2020-01" db="EMBL/GenBank/DDBJ databases">
        <title>Insect and environment-associated Actinomycetes.</title>
        <authorList>
            <person name="Currrie C."/>
            <person name="Chevrette M."/>
            <person name="Carlson C."/>
            <person name="Stubbendieck R."/>
            <person name="Wendt-Pienkowski E."/>
        </authorList>
    </citation>
    <scope>NUCLEOTIDE SEQUENCE [LARGE SCALE GENOMIC DNA]</scope>
    <source>
        <strain evidence="1 2">SID7590</strain>
    </source>
</reference>
<dbReference type="Proteomes" id="UP000469670">
    <property type="component" value="Unassembled WGS sequence"/>
</dbReference>
<proteinExistence type="predicted"/>
<dbReference type="AlphaFoldDB" id="A0A7K3S7K8"/>